<feature type="compositionally biased region" description="Low complexity" evidence="3">
    <location>
        <begin position="51"/>
        <end position="63"/>
    </location>
</feature>
<gene>
    <name evidence="5" type="primary">NifU</name>
    <name evidence="5" type="ORF">MICPUCDRAFT_70654</name>
</gene>
<dbReference type="PANTHER" id="PTHR11178">
    <property type="entry name" value="IRON-SULFUR CLUSTER SCAFFOLD PROTEIN NFU-RELATED"/>
    <property type="match status" value="1"/>
</dbReference>
<dbReference type="eggNOG" id="KOG2358">
    <property type="taxonomic scope" value="Eukaryota"/>
</dbReference>
<evidence type="ECO:0000256" key="3">
    <source>
        <dbReference type="SAM" id="MobiDB-lite"/>
    </source>
</evidence>
<evidence type="ECO:0000259" key="4">
    <source>
        <dbReference type="Pfam" id="PF01106"/>
    </source>
</evidence>
<comment type="similarity">
    <text evidence="1">Belongs to the NifU family.</text>
</comment>
<accession>C1MGP0</accession>
<dbReference type="GO" id="GO:0051536">
    <property type="term" value="F:iron-sulfur cluster binding"/>
    <property type="evidence" value="ECO:0007669"/>
    <property type="project" value="InterPro"/>
</dbReference>
<dbReference type="GO" id="GO:0005739">
    <property type="term" value="C:mitochondrion"/>
    <property type="evidence" value="ECO:0007669"/>
    <property type="project" value="TreeGrafter"/>
</dbReference>
<dbReference type="PANTHER" id="PTHR11178:SF25">
    <property type="entry name" value="NIFU-LIKE PROTEIN 3, CHLOROPLASTIC"/>
    <property type="match status" value="1"/>
</dbReference>
<feature type="region of interest" description="Disordered" evidence="3">
    <location>
        <begin position="1"/>
        <end position="65"/>
    </location>
</feature>
<dbReference type="Proteomes" id="UP000001876">
    <property type="component" value="Unassembled WGS sequence"/>
</dbReference>
<evidence type="ECO:0000313" key="6">
    <source>
        <dbReference type="Proteomes" id="UP000001876"/>
    </source>
</evidence>
<dbReference type="KEGG" id="mpp:MICPUCDRAFT_70654"/>
<evidence type="ECO:0000256" key="2">
    <source>
        <dbReference type="ARBA" id="ARBA00011748"/>
    </source>
</evidence>
<dbReference type="Pfam" id="PF01106">
    <property type="entry name" value="NifU"/>
    <property type="match status" value="1"/>
</dbReference>
<evidence type="ECO:0000313" key="5">
    <source>
        <dbReference type="EMBL" id="EEH60062.1"/>
    </source>
</evidence>
<dbReference type="EMBL" id="GG663735">
    <property type="protein sequence ID" value="EEH60062.1"/>
    <property type="molecule type" value="Genomic_DNA"/>
</dbReference>
<dbReference type="GeneID" id="9680611"/>
<organism evidence="6">
    <name type="scientific">Micromonas pusilla (strain CCMP1545)</name>
    <name type="common">Picoplanktonic green alga</name>
    <dbReference type="NCBI Taxonomy" id="564608"/>
    <lineage>
        <taxon>Eukaryota</taxon>
        <taxon>Viridiplantae</taxon>
        <taxon>Chlorophyta</taxon>
        <taxon>Mamiellophyceae</taxon>
        <taxon>Mamiellales</taxon>
        <taxon>Mamiellaceae</taxon>
        <taxon>Micromonas</taxon>
    </lineage>
</organism>
<dbReference type="GO" id="GO:0005198">
    <property type="term" value="F:structural molecule activity"/>
    <property type="evidence" value="ECO:0007669"/>
    <property type="project" value="UniProtKB-ARBA"/>
</dbReference>
<dbReference type="InterPro" id="IPR034904">
    <property type="entry name" value="FSCA_dom_sf"/>
</dbReference>
<dbReference type="AlphaFoldDB" id="C1MGP0"/>
<feature type="domain" description="NIF system FeS cluster assembly NifU C-terminal" evidence="4">
    <location>
        <begin position="258"/>
        <end position="317"/>
    </location>
</feature>
<dbReference type="GO" id="GO:0005506">
    <property type="term" value="F:iron ion binding"/>
    <property type="evidence" value="ECO:0007669"/>
    <property type="project" value="InterPro"/>
</dbReference>
<name>C1MGP0_MICPC</name>
<dbReference type="Gene3D" id="3.30.300.130">
    <property type="entry name" value="Fe-S cluster assembly (FSCA)"/>
    <property type="match status" value="1"/>
</dbReference>
<evidence type="ECO:0000256" key="1">
    <source>
        <dbReference type="ARBA" id="ARBA00006420"/>
    </source>
</evidence>
<dbReference type="InterPro" id="IPR001075">
    <property type="entry name" value="NIF_FeS_clus_asmbl_NifU_C"/>
</dbReference>
<dbReference type="OrthoDB" id="565552at2759"/>
<comment type="subunit">
    <text evidence="2">Homodimer; disulfide-linked.</text>
</comment>
<dbReference type="GO" id="GO:0016226">
    <property type="term" value="P:iron-sulfur cluster assembly"/>
    <property type="evidence" value="ECO:0007669"/>
    <property type="project" value="InterPro"/>
</dbReference>
<dbReference type="OMA" id="QDRWIGE"/>
<keyword evidence="6" id="KW-1185">Reference proteome</keyword>
<reference evidence="5 6" key="1">
    <citation type="journal article" date="2009" name="Science">
        <title>Green evolution and dynamic adaptations revealed by genomes of the marine picoeukaryotes Micromonas.</title>
        <authorList>
            <person name="Worden A.Z."/>
            <person name="Lee J.H."/>
            <person name="Mock T."/>
            <person name="Rouze P."/>
            <person name="Simmons M.P."/>
            <person name="Aerts A.L."/>
            <person name="Allen A.E."/>
            <person name="Cuvelier M.L."/>
            <person name="Derelle E."/>
            <person name="Everett M.V."/>
            <person name="Foulon E."/>
            <person name="Grimwood J."/>
            <person name="Gundlach H."/>
            <person name="Henrissat B."/>
            <person name="Napoli C."/>
            <person name="McDonald S.M."/>
            <person name="Parker M.S."/>
            <person name="Rombauts S."/>
            <person name="Salamov A."/>
            <person name="Von Dassow P."/>
            <person name="Badger J.H."/>
            <person name="Coutinho P.M."/>
            <person name="Demir E."/>
            <person name="Dubchak I."/>
            <person name="Gentemann C."/>
            <person name="Eikrem W."/>
            <person name="Gready J.E."/>
            <person name="John U."/>
            <person name="Lanier W."/>
            <person name="Lindquist E.A."/>
            <person name="Lucas S."/>
            <person name="Mayer K.F."/>
            <person name="Moreau H."/>
            <person name="Not F."/>
            <person name="Otillar R."/>
            <person name="Panaud O."/>
            <person name="Pangilinan J."/>
            <person name="Paulsen I."/>
            <person name="Piegu B."/>
            <person name="Poliakov A."/>
            <person name="Robbens S."/>
            <person name="Schmutz J."/>
            <person name="Toulza E."/>
            <person name="Wyss T."/>
            <person name="Zelensky A."/>
            <person name="Zhou K."/>
            <person name="Armbrust E.V."/>
            <person name="Bhattacharya D."/>
            <person name="Goodenough U.W."/>
            <person name="Van de Peer Y."/>
            <person name="Grigoriev I.V."/>
        </authorList>
    </citation>
    <scope>NUCLEOTIDE SEQUENCE [LARGE SCALE GENOMIC DNA]</scope>
    <source>
        <strain evidence="5 6">CCMP1545</strain>
    </source>
</reference>
<dbReference type="GO" id="GO:0009536">
    <property type="term" value="C:plastid"/>
    <property type="evidence" value="ECO:0007669"/>
    <property type="project" value="UniProtKB-ARBA"/>
</dbReference>
<proteinExistence type="inferred from homology"/>
<dbReference type="STRING" id="564608.C1MGP0"/>
<protein>
    <submittedName>
        <fullName evidence="5">Iron-sulfur cluster scaffold protein, plastid</fullName>
    </submittedName>
</protein>
<dbReference type="SUPFAM" id="SSF117916">
    <property type="entry name" value="Fe-S cluster assembly (FSCA) domain-like"/>
    <property type="match status" value="1"/>
</dbReference>
<feature type="compositionally biased region" description="Low complexity" evidence="3">
    <location>
        <begin position="1"/>
        <end position="32"/>
    </location>
</feature>
<feature type="region of interest" description="Disordered" evidence="3">
    <location>
        <begin position="196"/>
        <end position="221"/>
    </location>
</feature>
<dbReference type="RefSeq" id="XP_003054810.1">
    <property type="nucleotide sequence ID" value="XM_003054764.1"/>
</dbReference>
<sequence length="406" mass="42007">MPSHAVAVAAARALHRAAPPSASTARRVAAPSGGATPRRSRTLPPVAPPRASSSSSSSSTAAAVDAETVHAIRSGPPDDGTAIVPLRAWLEARDGDPAVASVYAIYGADDVMRYVGYAKDASRAVRSHLERQGDDAASKVRVAAFANKATATRANLRAEQDRWIGEWVVSRGGAETEIPVGNQAAGAARWTLTPAESWENEEKPAPAEAKANEAGTPSVGADGEVISPYAAEAAGADAEEEEALDPNRELLPLTVENVDKALDEVRPYLIADGGNVAVVGIEDGVVAVRMSGACGSCSSSTATLKGGIEKTLRRVFGGENVKEVVNLDSDEPGSALTLSKEAVEAHLEKLAGAIHNYGGSVKLLEVIESERALVLEFSGPVALAQSIASSIKGKFPLVAECKIKQV</sequence>
<dbReference type="FunFam" id="3.30.300.130:FF:000003">
    <property type="entry name" value="NifU-like protein 3, chloroplastic"/>
    <property type="match status" value="1"/>
</dbReference>